<organism evidence="2 3">
    <name type="scientific">Nocardioides daeguensis</name>
    <dbReference type="NCBI Taxonomy" id="908359"/>
    <lineage>
        <taxon>Bacteria</taxon>
        <taxon>Bacillati</taxon>
        <taxon>Actinomycetota</taxon>
        <taxon>Actinomycetes</taxon>
        <taxon>Propionibacteriales</taxon>
        <taxon>Nocardioidaceae</taxon>
        <taxon>Nocardioides</taxon>
    </lineage>
</organism>
<dbReference type="PANTHER" id="PTHR10605:SF56">
    <property type="entry name" value="BIFUNCTIONAL HEPARAN SULFATE N-DEACETYLASE_N-SULFOTRANSFERASE"/>
    <property type="match status" value="1"/>
</dbReference>
<evidence type="ECO:0000313" key="2">
    <source>
        <dbReference type="EMBL" id="GAA3530642.1"/>
    </source>
</evidence>
<dbReference type="InterPro" id="IPR027417">
    <property type="entry name" value="P-loop_NTPase"/>
</dbReference>
<accession>A0ABP6V821</accession>
<sequence>MAVLAELADGQISIQCDICVPPVLTVNTPAQLASNGWSLASRGERLDACLNCSAHVAPRQRVARGDVPPVVPDPARLPNVVVVGAMKGGTTSMHNYLDVHPDVAVSTEKEMRFFSDPRCLTWVGAYQDHFPEGTRYRVESSPHYTKYPCIPGVVDRMADLVPDARLIYLVRDPVDRVVAEYVEQLQWRATRLSLDEELADPAAPGNALVASSRYATQLEEILRRFRPDQVLVVDLADLGADVVGTMARVFGFLDLPVPDASAEDYGRYNTREEKHQVPGWLLALRRGPLLRAFRRLPAGPRQLVTQRMWRSDRNLLERPTLRPETEAALRAALQPEVDRLRELTGQSFATWSL</sequence>
<dbReference type="Pfam" id="PF13469">
    <property type="entry name" value="Sulfotransfer_3"/>
    <property type="match status" value="1"/>
</dbReference>
<dbReference type="Proteomes" id="UP001500301">
    <property type="component" value="Unassembled WGS sequence"/>
</dbReference>
<reference evidence="3" key="1">
    <citation type="journal article" date="2019" name="Int. J. Syst. Evol. Microbiol.">
        <title>The Global Catalogue of Microorganisms (GCM) 10K type strain sequencing project: providing services to taxonomists for standard genome sequencing and annotation.</title>
        <authorList>
            <consortium name="The Broad Institute Genomics Platform"/>
            <consortium name="The Broad Institute Genome Sequencing Center for Infectious Disease"/>
            <person name="Wu L."/>
            <person name="Ma J."/>
        </authorList>
    </citation>
    <scope>NUCLEOTIDE SEQUENCE [LARGE SCALE GENOMIC DNA]</scope>
    <source>
        <strain evidence="3">JCM 17460</strain>
    </source>
</reference>
<protein>
    <submittedName>
        <fullName evidence="2">Sulfotransferase</fullName>
    </submittedName>
</protein>
<proteinExistence type="predicted"/>
<dbReference type="EMBL" id="BAABBB010000009">
    <property type="protein sequence ID" value="GAA3530642.1"/>
    <property type="molecule type" value="Genomic_DNA"/>
</dbReference>
<evidence type="ECO:0000256" key="1">
    <source>
        <dbReference type="ARBA" id="ARBA00022679"/>
    </source>
</evidence>
<dbReference type="RefSeq" id="WP_246591836.1">
    <property type="nucleotide sequence ID" value="NZ_BAABBB010000009.1"/>
</dbReference>
<comment type="caution">
    <text evidence="2">The sequence shown here is derived from an EMBL/GenBank/DDBJ whole genome shotgun (WGS) entry which is preliminary data.</text>
</comment>
<dbReference type="InterPro" id="IPR037359">
    <property type="entry name" value="NST/OST"/>
</dbReference>
<gene>
    <name evidence="2" type="ORF">GCM10022263_19020</name>
</gene>
<dbReference type="PANTHER" id="PTHR10605">
    <property type="entry name" value="HEPARAN SULFATE SULFOTRANSFERASE"/>
    <property type="match status" value="1"/>
</dbReference>
<dbReference type="SUPFAM" id="SSF52540">
    <property type="entry name" value="P-loop containing nucleoside triphosphate hydrolases"/>
    <property type="match status" value="1"/>
</dbReference>
<evidence type="ECO:0000313" key="3">
    <source>
        <dbReference type="Proteomes" id="UP001500301"/>
    </source>
</evidence>
<name>A0ABP6V821_9ACTN</name>
<keyword evidence="3" id="KW-1185">Reference proteome</keyword>
<keyword evidence="1" id="KW-0808">Transferase</keyword>
<dbReference type="Gene3D" id="3.40.50.300">
    <property type="entry name" value="P-loop containing nucleotide triphosphate hydrolases"/>
    <property type="match status" value="1"/>
</dbReference>